<dbReference type="EMBL" id="MN739666">
    <property type="protein sequence ID" value="QHT19430.1"/>
    <property type="molecule type" value="Genomic_DNA"/>
</dbReference>
<sequence>MTKPPKGNIVVEPFTGEGDLLKWLGPGYIELAYDIDPKTPKTIRRDSLISPPRYAGAYVVTNPPWLAKNRTENKAPFDKWGTDDLYKCFIKSLLDDPPVGGIIIIPLSFFSGHRDSEKKRRREFFSKFHPIRINIFEQPMFADTEYLTLAIQFIRRVCHEESRQITLNFYPSNTVMEFKVDPFNFVLPNENPLATLQAPPANKFIKVRRLDTDRPVMKGETLTRIFFEALDSGTAMTPGQGRIGLRWLQPDETYLGKASSRSKAQIVVRGHLSHRLQKQLIAEFNAWLEDWRLKTRSVFLPVFREAKIYPRRRLAFETAFDAIRNLIWMKAHTSSPILAVEPYMSAESV</sequence>
<dbReference type="Gene3D" id="3.40.50.150">
    <property type="entry name" value="Vaccinia Virus protein VP39"/>
    <property type="match status" value="1"/>
</dbReference>
<dbReference type="InterPro" id="IPR029063">
    <property type="entry name" value="SAM-dependent_MTases_sf"/>
</dbReference>
<organism evidence="1">
    <name type="scientific">viral metagenome</name>
    <dbReference type="NCBI Taxonomy" id="1070528"/>
    <lineage>
        <taxon>unclassified sequences</taxon>
        <taxon>metagenomes</taxon>
        <taxon>organismal metagenomes</taxon>
    </lineage>
</organism>
<proteinExistence type="predicted"/>
<reference evidence="1" key="1">
    <citation type="journal article" date="2020" name="Nature">
        <title>Giant virus diversity and host interactions through global metagenomics.</title>
        <authorList>
            <person name="Schulz F."/>
            <person name="Roux S."/>
            <person name="Paez-Espino D."/>
            <person name="Jungbluth S."/>
            <person name="Walsh D.A."/>
            <person name="Denef V.J."/>
            <person name="McMahon K.D."/>
            <person name="Konstantinidis K.T."/>
            <person name="Eloe-Fadrosh E.A."/>
            <person name="Kyrpides N.C."/>
            <person name="Woyke T."/>
        </authorList>
    </citation>
    <scope>NUCLEOTIDE SEQUENCE</scope>
    <source>
        <strain evidence="1">GVMAG-M-3300023174-57</strain>
    </source>
</reference>
<accession>A0A6C0DST6</accession>
<dbReference type="SUPFAM" id="SSF53335">
    <property type="entry name" value="S-adenosyl-L-methionine-dependent methyltransferases"/>
    <property type="match status" value="1"/>
</dbReference>
<evidence type="ECO:0000313" key="1">
    <source>
        <dbReference type="EMBL" id="QHT19430.1"/>
    </source>
</evidence>
<dbReference type="AlphaFoldDB" id="A0A6C0DST6"/>
<protein>
    <recommendedName>
        <fullName evidence="2">Methyltransferase</fullName>
    </recommendedName>
</protein>
<evidence type="ECO:0008006" key="2">
    <source>
        <dbReference type="Google" id="ProtNLM"/>
    </source>
</evidence>
<name>A0A6C0DST6_9ZZZZ</name>